<protein>
    <recommendedName>
        <fullName evidence="4">Secreted protein</fullName>
    </recommendedName>
</protein>
<feature type="signal peptide" evidence="1">
    <location>
        <begin position="1"/>
        <end position="16"/>
    </location>
</feature>
<evidence type="ECO:0000313" key="2">
    <source>
        <dbReference type="EMBL" id="KAG0311323.1"/>
    </source>
</evidence>
<organism evidence="2 3">
    <name type="scientific">Linnemannia gamsii</name>
    <dbReference type="NCBI Taxonomy" id="64522"/>
    <lineage>
        <taxon>Eukaryota</taxon>
        <taxon>Fungi</taxon>
        <taxon>Fungi incertae sedis</taxon>
        <taxon>Mucoromycota</taxon>
        <taxon>Mortierellomycotina</taxon>
        <taxon>Mortierellomycetes</taxon>
        <taxon>Mortierellales</taxon>
        <taxon>Mortierellaceae</taxon>
        <taxon>Linnemannia</taxon>
    </lineage>
</organism>
<evidence type="ECO:0000313" key="3">
    <source>
        <dbReference type="Proteomes" id="UP000823405"/>
    </source>
</evidence>
<evidence type="ECO:0000256" key="1">
    <source>
        <dbReference type="SAM" id="SignalP"/>
    </source>
</evidence>
<proteinExistence type="predicted"/>
<gene>
    <name evidence="2" type="ORF">BGZ97_011927</name>
</gene>
<comment type="caution">
    <text evidence="2">The sequence shown here is derived from an EMBL/GenBank/DDBJ whole genome shotgun (WGS) entry which is preliminary data.</text>
</comment>
<reference evidence="2" key="1">
    <citation type="journal article" date="2020" name="Fungal Divers.">
        <title>Resolving the Mortierellaceae phylogeny through synthesis of multi-gene phylogenetics and phylogenomics.</title>
        <authorList>
            <person name="Vandepol N."/>
            <person name="Liber J."/>
            <person name="Desiro A."/>
            <person name="Na H."/>
            <person name="Kennedy M."/>
            <person name="Barry K."/>
            <person name="Grigoriev I.V."/>
            <person name="Miller A.N."/>
            <person name="O'Donnell K."/>
            <person name="Stajich J.E."/>
            <person name="Bonito G."/>
        </authorList>
    </citation>
    <scope>NUCLEOTIDE SEQUENCE</scope>
    <source>
        <strain evidence="2">NVP60</strain>
    </source>
</reference>
<dbReference type="Proteomes" id="UP000823405">
    <property type="component" value="Unassembled WGS sequence"/>
</dbReference>
<sequence length="104" mass="11972">MATVTVMLMAITATIPYLRLRCSTTSQHSTTINLKSCHRDYFLQYNSNRRHSSNTLMLSSITSIRRSTTTMAATITDTTPIYKSPSHTRWTSIKLRRNLKTRRC</sequence>
<dbReference type="AlphaFoldDB" id="A0A9P6R6J7"/>
<dbReference type="EMBL" id="JAAAIN010000728">
    <property type="protein sequence ID" value="KAG0311323.1"/>
    <property type="molecule type" value="Genomic_DNA"/>
</dbReference>
<name>A0A9P6R6J7_9FUNG</name>
<keyword evidence="3" id="KW-1185">Reference proteome</keyword>
<feature type="chain" id="PRO_5040200870" description="Secreted protein" evidence="1">
    <location>
        <begin position="17"/>
        <end position="104"/>
    </location>
</feature>
<keyword evidence="1" id="KW-0732">Signal</keyword>
<evidence type="ECO:0008006" key="4">
    <source>
        <dbReference type="Google" id="ProtNLM"/>
    </source>
</evidence>
<accession>A0A9P6R6J7</accession>